<dbReference type="InterPro" id="IPR011010">
    <property type="entry name" value="DNA_brk_join_enz"/>
</dbReference>
<dbReference type="InterPro" id="IPR002104">
    <property type="entry name" value="Integrase_catalytic"/>
</dbReference>
<dbReference type="Proteomes" id="UP001339911">
    <property type="component" value="Unassembled WGS sequence"/>
</dbReference>
<dbReference type="Pfam" id="PF02899">
    <property type="entry name" value="Phage_int_SAM_1"/>
    <property type="match status" value="1"/>
</dbReference>
<feature type="domain" description="Tyr recombinase" evidence="5">
    <location>
        <begin position="130"/>
        <end position="320"/>
    </location>
</feature>
<evidence type="ECO:0000259" key="6">
    <source>
        <dbReference type="PROSITE" id="PS51900"/>
    </source>
</evidence>
<accession>A0ABU7SPT3</accession>
<dbReference type="SUPFAM" id="SSF56349">
    <property type="entry name" value="DNA breaking-rejoining enzymes"/>
    <property type="match status" value="1"/>
</dbReference>
<dbReference type="PANTHER" id="PTHR30349">
    <property type="entry name" value="PHAGE INTEGRASE-RELATED"/>
    <property type="match status" value="1"/>
</dbReference>
<name>A0ABU7SPT3_9ACTN</name>
<dbReference type="InterPro" id="IPR044068">
    <property type="entry name" value="CB"/>
</dbReference>
<keyword evidence="1" id="KW-0229">DNA integration</keyword>
<dbReference type="InterPro" id="IPR004107">
    <property type="entry name" value="Integrase_SAM-like_N"/>
</dbReference>
<evidence type="ECO:0000259" key="5">
    <source>
        <dbReference type="PROSITE" id="PS51898"/>
    </source>
</evidence>
<evidence type="ECO:0000256" key="4">
    <source>
        <dbReference type="PROSITE-ProRule" id="PRU01248"/>
    </source>
</evidence>
<gene>
    <name evidence="7" type="ORF">V1634_34360</name>
</gene>
<dbReference type="Gene3D" id="1.10.443.10">
    <property type="entry name" value="Intergrase catalytic core"/>
    <property type="match status" value="1"/>
</dbReference>
<reference evidence="7 8" key="1">
    <citation type="submission" date="2024-01" db="EMBL/GenBank/DDBJ databases">
        <title>Genome insights into Plantactinospora veratri sp. nov.</title>
        <authorList>
            <person name="Wang L."/>
        </authorList>
    </citation>
    <scope>NUCLEOTIDE SEQUENCE [LARGE SCALE GENOMIC DNA]</scope>
    <source>
        <strain evidence="7 8">NEAU-FHS4</strain>
    </source>
</reference>
<organism evidence="7 8">
    <name type="scientific">Plantactinospora veratri</name>
    <dbReference type="NCBI Taxonomy" id="1436122"/>
    <lineage>
        <taxon>Bacteria</taxon>
        <taxon>Bacillati</taxon>
        <taxon>Actinomycetota</taxon>
        <taxon>Actinomycetes</taxon>
        <taxon>Micromonosporales</taxon>
        <taxon>Micromonosporaceae</taxon>
        <taxon>Plantactinospora</taxon>
    </lineage>
</organism>
<sequence>MPPSEVVPHRSSSPALTADGSADFTEAWLDNRRLSEHTREAYRRDVAGWLSWCEGRDLDPLRATFLDVNAYARQLEATLGLRSGRPLTPATVARRLSALSSWYDFLAKLHAVEANPVAGADRPRVDRDHSATVGLTPDEVDALLAAAEADTGPTAIRNRATIALLSDLGLRVGELISLDLTDLGTERGHRSIRFVGKGGKVRRRALTPGTAYAVDAYLAARAAAQGCGVPELTGPLLVTATGARLDRNAVFRLVRRLARAAGIHAWARLSPHSLRHAFATTARAEGVSLEDVQDAMGHADPRTTRRYDRDRHNLDRDPAYVLWTARARRRGRRNSIGEADSS</sequence>
<feature type="domain" description="Core-binding (CB)" evidence="6">
    <location>
        <begin position="19"/>
        <end position="107"/>
    </location>
</feature>
<evidence type="ECO:0000313" key="8">
    <source>
        <dbReference type="Proteomes" id="UP001339911"/>
    </source>
</evidence>
<keyword evidence="8" id="KW-1185">Reference proteome</keyword>
<dbReference type="InterPro" id="IPR050090">
    <property type="entry name" value="Tyrosine_recombinase_XerCD"/>
</dbReference>
<evidence type="ECO:0000313" key="7">
    <source>
        <dbReference type="EMBL" id="MEE6311925.1"/>
    </source>
</evidence>
<dbReference type="EMBL" id="JAZGQL010000038">
    <property type="protein sequence ID" value="MEE6311925.1"/>
    <property type="molecule type" value="Genomic_DNA"/>
</dbReference>
<comment type="caution">
    <text evidence="7">The sequence shown here is derived from an EMBL/GenBank/DDBJ whole genome shotgun (WGS) entry which is preliminary data.</text>
</comment>
<dbReference type="InterPro" id="IPR010998">
    <property type="entry name" value="Integrase_recombinase_N"/>
</dbReference>
<evidence type="ECO:0000256" key="2">
    <source>
        <dbReference type="ARBA" id="ARBA00023125"/>
    </source>
</evidence>
<keyword evidence="2 4" id="KW-0238">DNA-binding</keyword>
<protein>
    <submittedName>
        <fullName evidence="7">Tyrosine-type recombinase/integrase</fullName>
    </submittedName>
</protein>
<dbReference type="InterPro" id="IPR013762">
    <property type="entry name" value="Integrase-like_cat_sf"/>
</dbReference>
<proteinExistence type="predicted"/>
<dbReference type="PROSITE" id="PS51898">
    <property type="entry name" value="TYR_RECOMBINASE"/>
    <property type="match status" value="1"/>
</dbReference>
<dbReference type="Gene3D" id="1.10.150.130">
    <property type="match status" value="1"/>
</dbReference>
<dbReference type="RefSeq" id="WP_331211804.1">
    <property type="nucleotide sequence ID" value="NZ_JAZGQL010000038.1"/>
</dbReference>
<evidence type="ECO:0000256" key="3">
    <source>
        <dbReference type="ARBA" id="ARBA00023172"/>
    </source>
</evidence>
<dbReference type="Pfam" id="PF00589">
    <property type="entry name" value="Phage_integrase"/>
    <property type="match status" value="1"/>
</dbReference>
<keyword evidence="3" id="KW-0233">DNA recombination</keyword>
<dbReference type="PANTHER" id="PTHR30349:SF81">
    <property type="entry name" value="TYROSINE RECOMBINASE XERC"/>
    <property type="match status" value="1"/>
</dbReference>
<dbReference type="PROSITE" id="PS51900">
    <property type="entry name" value="CB"/>
    <property type="match status" value="1"/>
</dbReference>
<evidence type="ECO:0000256" key="1">
    <source>
        <dbReference type="ARBA" id="ARBA00022908"/>
    </source>
</evidence>